<name>A0A520N085_9GAMM</name>
<dbReference type="PANTHER" id="PTHR46499">
    <property type="entry name" value="QUEUINE TRNA-RIBOSYLTRANSFERASE"/>
    <property type="match status" value="1"/>
</dbReference>
<dbReference type="HAMAP" id="MF_00168">
    <property type="entry name" value="Q_tRNA_Tgt"/>
    <property type="match status" value="1"/>
</dbReference>
<comment type="function">
    <text evidence="5">Catalyzes the base-exchange of a guanine (G) residue with the queuine precursor 7-aminomethyl-7-deazaguanine (PreQ1) at position 34 (anticodon wobble position) in tRNAs with GU(N) anticodons (tRNA-Asp, -Asn, -His and -Tyr). Catalysis occurs through a double-displacement mechanism. The nucleophile active site attacks the C1' of nucleotide 34 to detach the guanine base from the RNA, forming a covalent enzyme-RNA intermediate. The proton acceptor active site deprotonates the incoming PreQ1, allowing a nucleophilic attack on the C1' of the ribose to form the product. After dissociation, two additional enzymatic reactions on the tRNA convert PreQ1 to queuine (Q), resulting in the hypermodified nucleoside queuosine (7-(((4,5-cis-dihydroxy-2-cyclopenten-1-yl)amino)methyl)-7-deazaguanosine).</text>
</comment>
<evidence type="ECO:0000313" key="8">
    <source>
        <dbReference type="Proteomes" id="UP000315825"/>
    </source>
</evidence>
<dbReference type="Pfam" id="PF01702">
    <property type="entry name" value="TGT"/>
    <property type="match status" value="1"/>
</dbReference>
<sequence>MSFKILNQEGYARRGILKTRTYEVNTPVFMPVGTYGAVKAVTPDQLKDIGFEIILGNAFHLEQRPGSKTIKDLSGLHNFMNWDRSILTDSGGFQVWSLGKLRKLFSDRVEFKSPLDGKKITMTPADSIQIQLNLNSDILMAFDDCTAYPSNINDTKKSMALTHQWALESKKYFDLHKKDNLLFGIVQGGEYIDLRLKSLNYISSLNFDGIAIGGLSVGEPREKKSEILKSLAPVLPNDIPHYVMGVGTPEELVEGVRYGIDMFDCVIPTRNGRNGYIYTDTGIVKVRNSIHKSSDKPISDTCECYACKNYSIGYIHHLDRCNEMLASTLMTICNLWHFHKLMKDIRNSIEKNKFEDFVEYFYDMRSLKKPNL</sequence>
<dbReference type="UniPathway" id="UPA00392"/>
<dbReference type="PANTHER" id="PTHR46499:SF1">
    <property type="entry name" value="QUEUINE TRNA-RIBOSYLTRANSFERASE"/>
    <property type="match status" value="1"/>
</dbReference>
<organism evidence="7 8">
    <name type="scientific">SAR86 cluster bacterium</name>
    <dbReference type="NCBI Taxonomy" id="2030880"/>
    <lineage>
        <taxon>Bacteria</taxon>
        <taxon>Pseudomonadati</taxon>
        <taxon>Pseudomonadota</taxon>
        <taxon>Gammaproteobacteria</taxon>
        <taxon>SAR86 cluster</taxon>
    </lineage>
</organism>
<feature type="region of interest" description="RNA binding; important for wobble base 34 recognition" evidence="5">
    <location>
        <begin position="269"/>
        <end position="273"/>
    </location>
</feature>
<dbReference type="InterPro" id="IPR036511">
    <property type="entry name" value="TGT-like_sf"/>
</dbReference>
<dbReference type="GO" id="GO:0005829">
    <property type="term" value="C:cytosol"/>
    <property type="evidence" value="ECO:0007669"/>
    <property type="project" value="TreeGrafter"/>
</dbReference>
<feature type="binding site" evidence="5">
    <location>
        <position position="187"/>
    </location>
    <ligand>
        <name>substrate</name>
    </ligand>
</feature>
<keyword evidence="4 5" id="KW-0671">Queuosine biosynthesis</keyword>
<evidence type="ECO:0000313" key="7">
    <source>
        <dbReference type="EMBL" id="RZO26881.1"/>
    </source>
</evidence>
<dbReference type="Proteomes" id="UP000315825">
    <property type="component" value="Unassembled WGS sequence"/>
</dbReference>
<feature type="binding site" evidence="5">
    <location>
        <begin position="89"/>
        <end position="93"/>
    </location>
    <ligand>
        <name>substrate</name>
    </ligand>
</feature>
<comment type="catalytic activity">
    <reaction evidence="5">
        <text>7-aminomethyl-7-carbaguanine + guanosine(34) in tRNA = 7-aminomethyl-7-carbaguanosine(34) in tRNA + guanine</text>
        <dbReference type="Rhea" id="RHEA:24104"/>
        <dbReference type="Rhea" id="RHEA-COMP:10341"/>
        <dbReference type="Rhea" id="RHEA-COMP:10342"/>
        <dbReference type="ChEBI" id="CHEBI:16235"/>
        <dbReference type="ChEBI" id="CHEBI:58703"/>
        <dbReference type="ChEBI" id="CHEBI:74269"/>
        <dbReference type="ChEBI" id="CHEBI:82833"/>
        <dbReference type="EC" id="2.4.2.29"/>
    </reaction>
</comment>
<dbReference type="EMBL" id="SHBE01000002">
    <property type="protein sequence ID" value="RZO26881.1"/>
    <property type="molecule type" value="Genomic_DNA"/>
</dbReference>
<feature type="binding site" evidence="5">
    <location>
        <position position="143"/>
    </location>
    <ligand>
        <name>substrate</name>
    </ligand>
</feature>
<evidence type="ECO:0000256" key="3">
    <source>
        <dbReference type="ARBA" id="ARBA00022694"/>
    </source>
</evidence>
<dbReference type="NCBIfam" id="TIGR00449">
    <property type="entry name" value="tgt_general"/>
    <property type="match status" value="1"/>
</dbReference>
<dbReference type="Gene3D" id="3.20.20.105">
    <property type="entry name" value="Queuine tRNA-ribosyltransferase-like"/>
    <property type="match status" value="1"/>
</dbReference>
<feature type="binding site" evidence="5">
    <location>
        <position position="214"/>
    </location>
    <ligand>
        <name>substrate</name>
    </ligand>
</feature>
<evidence type="ECO:0000256" key="4">
    <source>
        <dbReference type="ARBA" id="ARBA00022785"/>
    </source>
</evidence>
<accession>A0A520N085</accession>
<proteinExistence type="inferred from homology"/>
<comment type="caution">
    <text evidence="7">The sequence shown here is derived from an EMBL/GenBank/DDBJ whole genome shotgun (WGS) entry which is preliminary data.</text>
</comment>
<feature type="region of interest" description="RNA binding" evidence="5">
    <location>
        <begin position="245"/>
        <end position="251"/>
    </location>
</feature>
<comment type="subunit">
    <text evidence="5">Homodimer. Within each dimer, one monomer is responsible for RNA recognition and catalysis, while the other monomer binds to the replacement base PreQ1.</text>
</comment>
<dbReference type="InterPro" id="IPR002616">
    <property type="entry name" value="tRNA_ribo_trans-like"/>
</dbReference>
<comment type="caution">
    <text evidence="5">Lacks conserved residue(s) required for the propagation of feature annotation.</text>
</comment>
<feature type="active site" description="Nucleophile" evidence="5">
    <location>
        <position position="264"/>
    </location>
</feature>
<dbReference type="NCBIfam" id="TIGR00430">
    <property type="entry name" value="Q_tRNA_tgt"/>
    <property type="match status" value="1"/>
</dbReference>
<evidence type="ECO:0000259" key="6">
    <source>
        <dbReference type="Pfam" id="PF01702"/>
    </source>
</evidence>
<reference evidence="7 8" key="1">
    <citation type="submission" date="2019-02" db="EMBL/GenBank/DDBJ databases">
        <title>Prokaryotic population dynamics and viral predation in marine succession experiment using metagenomics: the confinement effect.</title>
        <authorList>
            <person name="Haro-Moreno J.M."/>
            <person name="Rodriguez-Valera F."/>
            <person name="Lopez-Perez M."/>
        </authorList>
    </citation>
    <scope>NUCLEOTIDE SEQUENCE [LARGE SCALE GENOMIC DNA]</scope>
    <source>
        <strain evidence="7">MED-G159</strain>
    </source>
</reference>
<evidence type="ECO:0000256" key="1">
    <source>
        <dbReference type="ARBA" id="ARBA00022676"/>
    </source>
</evidence>
<keyword evidence="2 5" id="KW-0808">Transferase</keyword>
<dbReference type="InterPro" id="IPR050076">
    <property type="entry name" value="ArchSynthase1/Queuine_TRR"/>
</dbReference>
<dbReference type="GO" id="GO:0008616">
    <property type="term" value="P:tRNA queuosine(34) biosynthetic process"/>
    <property type="evidence" value="ECO:0007669"/>
    <property type="project" value="UniProtKB-UniRule"/>
</dbReference>
<dbReference type="EC" id="2.4.2.29" evidence="5"/>
<evidence type="ECO:0000256" key="5">
    <source>
        <dbReference type="HAMAP-Rule" id="MF_00168"/>
    </source>
</evidence>
<feature type="domain" description="tRNA-guanine(15) transglycosylase-like" evidence="6">
    <location>
        <begin position="12"/>
        <end position="363"/>
    </location>
</feature>
<dbReference type="GO" id="GO:0008479">
    <property type="term" value="F:tRNA-guanosine(34) queuine transglycosylase activity"/>
    <property type="evidence" value="ECO:0007669"/>
    <property type="project" value="UniProtKB-UniRule"/>
</dbReference>
<gene>
    <name evidence="5" type="primary">tgt</name>
    <name evidence="7" type="ORF">EVA92_01660</name>
</gene>
<protein>
    <recommendedName>
        <fullName evidence="5">Queuine tRNA-ribosyltransferase</fullName>
        <ecNumber evidence="5">2.4.2.29</ecNumber>
    </recommendedName>
    <alternativeName>
        <fullName evidence="5">Guanine insertion enzyme</fullName>
    </alternativeName>
    <alternativeName>
        <fullName evidence="5">tRNA-guanine transglycosylase</fullName>
    </alternativeName>
</protein>
<keyword evidence="3 5" id="KW-0819">tRNA processing</keyword>
<evidence type="ECO:0000256" key="2">
    <source>
        <dbReference type="ARBA" id="ARBA00022679"/>
    </source>
</evidence>
<dbReference type="InterPro" id="IPR004803">
    <property type="entry name" value="TGT"/>
</dbReference>
<comment type="similarity">
    <text evidence="5">Belongs to the queuine tRNA-ribosyltransferase family.</text>
</comment>
<comment type="pathway">
    <text evidence="5">tRNA modification; tRNA-queuosine biosynthesis.</text>
</comment>
<keyword evidence="1 5" id="KW-0328">Glycosyltransferase</keyword>
<feature type="active site" description="Proton acceptor" evidence="5">
    <location>
        <position position="89"/>
    </location>
</feature>
<dbReference type="SUPFAM" id="SSF51713">
    <property type="entry name" value="tRNA-guanine transglycosylase"/>
    <property type="match status" value="1"/>
</dbReference>
<dbReference type="AlphaFoldDB" id="A0A520N085"/>